<dbReference type="AlphaFoldDB" id="A0A5C1I3X4"/>
<comment type="subcellular location">
    <subcellularLocation>
        <location evidence="1">Membrane</location>
        <topology evidence="1">Multi-pass membrane protein</topology>
    </subcellularLocation>
</comment>
<keyword evidence="3 5" id="KW-1133">Transmembrane helix</keyword>
<feature type="transmembrane region" description="Helical" evidence="5">
    <location>
        <begin position="25"/>
        <end position="42"/>
    </location>
</feature>
<proteinExistence type="predicted"/>
<sequence length="247" mass="28240">MQTIAIKTAQNIDIDYEVAGLGERILARLIDYALYLAVYLIYIWTNGSSYHPSVFYSFTLPQILFLIFYGFYDIITELLFNGQSLGKYIMKIKVISLDGGRPRLGQYLLRYIFRLIDFGLTLQIGAIISVAVTENKQRIGDIVANTTLVRTKTRTSIDTLNFVHIEEDYQPVIPEAVMLADSDISLIHEVLNHFNKTADVIFVDRMAERICKQLDITIPPDLTSYKFLVAVLKDHNYYVLNVSPQLI</sequence>
<evidence type="ECO:0000256" key="4">
    <source>
        <dbReference type="ARBA" id="ARBA00023136"/>
    </source>
</evidence>
<gene>
    <name evidence="7" type="ORF">DEO27_022400</name>
</gene>
<dbReference type="Proteomes" id="UP000251402">
    <property type="component" value="Chromosome"/>
</dbReference>
<protein>
    <submittedName>
        <fullName evidence="7">RDD family protein</fullName>
    </submittedName>
</protein>
<dbReference type="GO" id="GO:0016020">
    <property type="term" value="C:membrane"/>
    <property type="evidence" value="ECO:0007669"/>
    <property type="project" value="UniProtKB-SubCell"/>
</dbReference>
<evidence type="ECO:0000313" key="8">
    <source>
        <dbReference type="Proteomes" id="UP000251402"/>
    </source>
</evidence>
<keyword evidence="2 5" id="KW-0812">Transmembrane</keyword>
<dbReference type="PANTHER" id="PTHR38480:SF1">
    <property type="entry name" value="SLR0254 PROTEIN"/>
    <property type="match status" value="1"/>
</dbReference>
<evidence type="ECO:0000256" key="2">
    <source>
        <dbReference type="ARBA" id="ARBA00022692"/>
    </source>
</evidence>
<feature type="transmembrane region" description="Helical" evidence="5">
    <location>
        <begin position="54"/>
        <end position="72"/>
    </location>
</feature>
<evidence type="ECO:0000259" key="6">
    <source>
        <dbReference type="Pfam" id="PF06271"/>
    </source>
</evidence>
<dbReference type="Pfam" id="PF06271">
    <property type="entry name" value="RDD"/>
    <property type="match status" value="1"/>
</dbReference>
<keyword evidence="8" id="KW-1185">Reference proteome</keyword>
<keyword evidence="4 5" id="KW-0472">Membrane</keyword>
<dbReference type="KEGG" id="mrub:DEO27_022400"/>
<dbReference type="EMBL" id="CP043450">
    <property type="protein sequence ID" value="QEM12645.1"/>
    <property type="molecule type" value="Genomic_DNA"/>
</dbReference>
<dbReference type="RefSeq" id="WP_112568797.1">
    <property type="nucleotide sequence ID" value="NZ_CP043450.1"/>
</dbReference>
<dbReference type="PANTHER" id="PTHR38480">
    <property type="entry name" value="SLR0254 PROTEIN"/>
    <property type="match status" value="1"/>
</dbReference>
<feature type="transmembrane region" description="Helical" evidence="5">
    <location>
        <begin position="111"/>
        <end position="132"/>
    </location>
</feature>
<evidence type="ECO:0000256" key="3">
    <source>
        <dbReference type="ARBA" id="ARBA00022989"/>
    </source>
</evidence>
<dbReference type="OrthoDB" id="9814143at2"/>
<name>A0A5C1I3X4_9SPHI</name>
<evidence type="ECO:0000256" key="1">
    <source>
        <dbReference type="ARBA" id="ARBA00004141"/>
    </source>
</evidence>
<feature type="domain" description="RDD" evidence="6">
    <location>
        <begin position="18"/>
        <end position="145"/>
    </location>
</feature>
<accession>A0A5C1I3X4</accession>
<evidence type="ECO:0000256" key="5">
    <source>
        <dbReference type="SAM" id="Phobius"/>
    </source>
</evidence>
<organism evidence="7 8">
    <name type="scientific">Mucilaginibacter rubeus</name>
    <dbReference type="NCBI Taxonomy" id="2027860"/>
    <lineage>
        <taxon>Bacteria</taxon>
        <taxon>Pseudomonadati</taxon>
        <taxon>Bacteroidota</taxon>
        <taxon>Sphingobacteriia</taxon>
        <taxon>Sphingobacteriales</taxon>
        <taxon>Sphingobacteriaceae</taxon>
        <taxon>Mucilaginibacter</taxon>
    </lineage>
</organism>
<dbReference type="InterPro" id="IPR010432">
    <property type="entry name" value="RDD"/>
</dbReference>
<reference evidence="7" key="1">
    <citation type="submission" date="2019-08" db="EMBL/GenBank/DDBJ databases">
        <title>Comparative genome analysis confer to the adaptation heavy metal polluted environment.</title>
        <authorList>
            <person name="Li Y."/>
        </authorList>
    </citation>
    <scope>NUCLEOTIDE SEQUENCE [LARGE SCALE GENOMIC DNA]</scope>
    <source>
        <strain evidence="7">P1</strain>
    </source>
</reference>
<evidence type="ECO:0000313" key="7">
    <source>
        <dbReference type="EMBL" id="QEM12645.1"/>
    </source>
</evidence>